<feature type="binding site" evidence="6 7">
    <location>
        <begin position="80"/>
        <end position="81"/>
    </location>
    <ligand>
        <name>FMN</name>
        <dbReference type="ChEBI" id="CHEBI:58210"/>
    </ligand>
</feature>
<name>A0A2S7K3J3_9PROT</name>
<gene>
    <name evidence="6 10" type="primary">pdxH</name>
    <name evidence="10" type="ORF">CW354_13475</name>
</gene>
<dbReference type="AlphaFoldDB" id="A0A2S7K3J3"/>
<comment type="catalytic activity">
    <reaction evidence="6">
        <text>pyridoxine 5'-phosphate + O2 = pyridoxal 5'-phosphate + H2O2</text>
        <dbReference type="Rhea" id="RHEA:15149"/>
        <dbReference type="ChEBI" id="CHEBI:15379"/>
        <dbReference type="ChEBI" id="CHEBI:16240"/>
        <dbReference type="ChEBI" id="CHEBI:58589"/>
        <dbReference type="ChEBI" id="CHEBI:597326"/>
        <dbReference type="EC" id="1.4.3.5"/>
    </reaction>
</comment>
<dbReference type="GO" id="GO:0010181">
    <property type="term" value="F:FMN binding"/>
    <property type="evidence" value="ECO:0007669"/>
    <property type="project" value="UniProtKB-UniRule"/>
</dbReference>
<comment type="pathway">
    <text evidence="6">Cofactor metabolism; pyridoxal 5'-phosphate salvage; pyridoxal 5'-phosphate from pyridoxine 5'-phosphate: step 1/1.</text>
</comment>
<dbReference type="InterPro" id="IPR012349">
    <property type="entry name" value="Split_barrel_FMN-bd"/>
</dbReference>
<feature type="binding site" evidence="6">
    <location>
        <begin position="195"/>
        <end position="197"/>
    </location>
    <ligand>
        <name>substrate</name>
    </ligand>
</feature>
<feature type="domain" description="Pyridoxine 5'-phosphate oxidase dimerisation C-terminal" evidence="9">
    <location>
        <begin position="176"/>
        <end position="218"/>
    </location>
</feature>
<reference evidence="10 11" key="1">
    <citation type="submission" date="2017-12" db="EMBL/GenBank/DDBJ databases">
        <authorList>
            <person name="Hurst M.R.H."/>
        </authorList>
    </citation>
    <scope>NUCLEOTIDE SEQUENCE [LARGE SCALE GENOMIC DNA]</scope>
    <source>
        <strain evidence="10 11">SY-3-19</strain>
    </source>
</reference>
<feature type="binding site" evidence="6 7">
    <location>
        <position position="199"/>
    </location>
    <ligand>
        <name>FMN</name>
        <dbReference type="ChEBI" id="CHEBI:58210"/>
    </ligand>
</feature>
<comment type="similarity">
    <text evidence="1 6">Belongs to the pyridoxamine 5'-phosphate oxidase family.</text>
</comment>
<comment type="catalytic activity">
    <reaction evidence="6">
        <text>pyridoxamine 5'-phosphate + O2 + H2O = pyridoxal 5'-phosphate + H2O2 + NH4(+)</text>
        <dbReference type="Rhea" id="RHEA:15817"/>
        <dbReference type="ChEBI" id="CHEBI:15377"/>
        <dbReference type="ChEBI" id="CHEBI:15379"/>
        <dbReference type="ChEBI" id="CHEBI:16240"/>
        <dbReference type="ChEBI" id="CHEBI:28938"/>
        <dbReference type="ChEBI" id="CHEBI:58451"/>
        <dbReference type="ChEBI" id="CHEBI:597326"/>
        <dbReference type="EC" id="1.4.3.5"/>
    </reaction>
</comment>
<dbReference type="OrthoDB" id="9780392at2"/>
<keyword evidence="3 6" id="KW-0288">FMN</keyword>
<evidence type="ECO:0000256" key="2">
    <source>
        <dbReference type="ARBA" id="ARBA00022630"/>
    </source>
</evidence>
<dbReference type="PIRSF" id="PIRSF000190">
    <property type="entry name" value="Pyd_amn-ph_oxd"/>
    <property type="match status" value="1"/>
</dbReference>
<evidence type="ECO:0000256" key="6">
    <source>
        <dbReference type="HAMAP-Rule" id="MF_01629"/>
    </source>
</evidence>
<dbReference type="HAMAP" id="MF_01629">
    <property type="entry name" value="PdxH"/>
    <property type="match status" value="1"/>
</dbReference>
<evidence type="ECO:0000313" key="11">
    <source>
        <dbReference type="Proteomes" id="UP000239504"/>
    </source>
</evidence>
<feature type="binding site" evidence="6">
    <location>
        <position position="70"/>
    </location>
    <ligand>
        <name>substrate</name>
    </ligand>
</feature>
<dbReference type="Pfam" id="PF10590">
    <property type="entry name" value="PNP_phzG_C"/>
    <property type="match status" value="1"/>
</dbReference>
<dbReference type="EMBL" id="PJCH01000010">
    <property type="protein sequence ID" value="PQA87056.1"/>
    <property type="molecule type" value="Genomic_DNA"/>
</dbReference>
<feature type="domain" description="Pyridoxamine 5'-phosphate oxidase N-terminal" evidence="8">
    <location>
        <begin position="45"/>
        <end position="159"/>
    </location>
</feature>
<feature type="binding site" evidence="6">
    <location>
        <position position="131"/>
    </location>
    <ligand>
        <name>substrate</name>
    </ligand>
</feature>
<keyword evidence="11" id="KW-1185">Reference proteome</keyword>
<feature type="binding site" evidence="6">
    <location>
        <position position="127"/>
    </location>
    <ligand>
        <name>substrate</name>
    </ligand>
</feature>
<sequence>MSDLIPPSPSEEAYAVDEDQGDVFTIEDPVALFAEWLALARKKEPNDPNAMALATVDESGMPDVRMVLLKDVDACGLTFYTNLESAKGRELAANPKAAVVFHWKSIRRQVRFRGGVEPVSDKEADAYFASRARASRIGAWASQQSRPLESRFALEKAVAAKTAKFGLGEIPRPPHWSGYRIKPVQIEFWVNRPFRLHERLLYAREDVSSPWTKEHLYP</sequence>
<accession>A0A2S7K3J3</accession>
<dbReference type="NCBIfam" id="TIGR00558">
    <property type="entry name" value="pdxH"/>
    <property type="match status" value="1"/>
</dbReference>
<keyword evidence="4 6" id="KW-0560">Oxidoreductase</keyword>
<feature type="binding site" evidence="6">
    <location>
        <position position="135"/>
    </location>
    <ligand>
        <name>substrate</name>
    </ligand>
</feature>
<feature type="binding site" evidence="6 7">
    <location>
        <begin position="65"/>
        <end position="70"/>
    </location>
    <ligand>
        <name>FMN</name>
        <dbReference type="ChEBI" id="CHEBI:58210"/>
    </ligand>
</feature>
<comment type="caution">
    <text evidence="10">The sequence shown here is derived from an EMBL/GenBank/DDBJ whole genome shotgun (WGS) entry which is preliminary data.</text>
</comment>
<dbReference type="InterPro" id="IPR019740">
    <property type="entry name" value="Pyridox_Oxase_CS"/>
</dbReference>
<dbReference type="NCBIfam" id="NF004231">
    <property type="entry name" value="PRK05679.1"/>
    <property type="match status" value="1"/>
</dbReference>
<evidence type="ECO:0000256" key="5">
    <source>
        <dbReference type="ARBA" id="ARBA00023096"/>
    </source>
</evidence>
<dbReference type="GO" id="GO:0008615">
    <property type="term" value="P:pyridoxine biosynthetic process"/>
    <property type="evidence" value="ECO:0007669"/>
    <property type="project" value="UniProtKB-UniRule"/>
</dbReference>
<evidence type="ECO:0000259" key="8">
    <source>
        <dbReference type="Pfam" id="PF01243"/>
    </source>
</evidence>
<keyword evidence="5 6" id="KW-0664">Pyridoxine biosynthesis</keyword>
<feature type="binding site" evidence="6 7">
    <location>
        <position position="189"/>
    </location>
    <ligand>
        <name>FMN</name>
        <dbReference type="ChEBI" id="CHEBI:58210"/>
    </ligand>
</feature>
<comment type="function">
    <text evidence="6">Catalyzes the oxidation of either pyridoxine 5'-phosphate (PNP) or pyridoxamine 5'-phosphate (PMP) into pyridoxal 5'-phosphate (PLP).</text>
</comment>
<dbReference type="EC" id="1.4.3.5" evidence="6"/>
<comment type="subunit">
    <text evidence="6">Homodimer.</text>
</comment>
<evidence type="ECO:0000256" key="7">
    <source>
        <dbReference type="PIRSR" id="PIRSR000190-2"/>
    </source>
</evidence>
<dbReference type="InterPro" id="IPR000659">
    <property type="entry name" value="Pyridox_Oxase"/>
</dbReference>
<organism evidence="10 11">
    <name type="scientific">Hyphococcus luteus</name>
    <dbReference type="NCBI Taxonomy" id="2058213"/>
    <lineage>
        <taxon>Bacteria</taxon>
        <taxon>Pseudomonadati</taxon>
        <taxon>Pseudomonadota</taxon>
        <taxon>Alphaproteobacteria</taxon>
        <taxon>Parvularculales</taxon>
        <taxon>Parvularculaceae</taxon>
        <taxon>Hyphococcus</taxon>
    </lineage>
</organism>
<dbReference type="Proteomes" id="UP000239504">
    <property type="component" value="Unassembled WGS sequence"/>
</dbReference>
<feature type="binding site" evidence="6 7">
    <location>
        <begin position="144"/>
        <end position="145"/>
    </location>
    <ligand>
        <name>FMN</name>
        <dbReference type="ChEBI" id="CHEBI:58210"/>
    </ligand>
</feature>
<dbReference type="UniPathway" id="UPA01068">
    <property type="reaction ID" value="UER00304"/>
</dbReference>
<dbReference type="InterPro" id="IPR019576">
    <property type="entry name" value="Pyridoxamine_oxidase_dimer_C"/>
</dbReference>
<comment type="cofactor">
    <cofactor evidence="6 7">
        <name>FMN</name>
        <dbReference type="ChEBI" id="CHEBI:58210"/>
    </cofactor>
    <text evidence="6 7">Binds 1 FMN per subunit.</text>
</comment>
<dbReference type="PANTHER" id="PTHR10851">
    <property type="entry name" value="PYRIDOXINE-5-PHOSPHATE OXIDASE"/>
    <property type="match status" value="1"/>
</dbReference>
<dbReference type="InterPro" id="IPR011576">
    <property type="entry name" value="Pyridox_Oxase_N"/>
</dbReference>
<dbReference type="SUPFAM" id="SSF50475">
    <property type="entry name" value="FMN-binding split barrel"/>
    <property type="match status" value="1"/>
</dbReference>
<dbReference type="Gene3D" id="2.30.110.10">
    <property type="entry name" value="Electron Transport, Fmn-binding Protein, Chain A"/>
    <property type="match status" value="1"/>
</dbReference>
<evidence type="ECO:0000256" key="4">
    <source>
        <dbReference type="ARBA" id="ARBA00023002"/>
    </source>
</evidence>
<comment type="caution">
    <text evidence="6">Lacks conserved residue(s) required for the propagation of feature annotation.</text>
</comment>
<keyword evidence="2 6" id="KW-0285">Flavoprotein</keyword>
<feature type="binding site" evidence="6 7">
    <location>
        <position position="109"/>
    </location>
    <ligand>
        <name>FMN</name>
        <dbReference type="ChEBI" id="CHEBI:58210"/>
    </ligand>
</feature>
<dbReference type="Pfam" id="PF01243">
    <property type="entry name" value="PNPOx_N"/>
    <property type="match status" value="1"/>
</dbReference>
<protein>
    <recommendedName>
        <fullName evidence="6">Pyridoxine/pyridoxamine 5'-phosphate oxidase</fullName>
        <ecNumber evidence="6">1.4.3.5</ecNumber>
    </recommendedName>
    <alternativeName>
        <fullName evidence="6">PNP/PMP oxidase</fullName>
        <shortName evidence="6">PNPOx</shortName>
    </alternativeName>
    <alternativeName>
        <fullName evidence="6">Pyridoxal 5'-phosphate synthase</fullName>
    </alternativeName>
</protein>
<evidence type="ECO:0000259" key="9">
    <source>
        <dbReference type="Pfam" id="PF10590"/>
    </source>
</evidence>
<evidence type="ECO:0000313" key="10">
    <source>
        <dbReference type="EMBL" id="PQA87056.1"/>
    </source>
</evidence>
<comment type="pathway">
    <text evidence="6">Cofactor metabolism; pyridoxal 5'-phosphate salvage; pyridoxal 5'-phosphate from pyridoxamine 5'-phosphate: step 1/1.</text>
</comment>
<evidence type="ECO:0000256" key="3">
    <source>
        <dbReference type="ARBA" id="ARBA00022643"/>
    </source>
</evidence>
<evidence type="ECO:0000256" key="1">
    <source>
        <dbReference type="ARBA" id="ARBA00007301"/>
    </source>
</evidence>
<feature type="binding site" evidence="6 7">
    <location>
        <position position="87"/>
    </location>
    <ligand>
        <name>FMN</name>
        <dbReference type="ChEBI" id="CHEBI:58210"/>
    </ligand>
</feature>
<dbReference type="PROSITE" id="PS01064">
    <property type="entry name" value="PYRIDOX_OXIDASE"/>
    <property type="match status" value="1"/>
</dbReference>
<dbReference type="PANTHER" id="PTHR10851:SF0">
    <property type="entry name" value="PYRIDOXINE-5'-PHOSPHATE OXIDASE"/>
    <property type="match status" value="1"/>
</dbReference>
<proteinExistence type="inferred from homology"/>
<dbReference type="GO" id="GO:0004733">
    <property type="term" value="F:pyridoxamine phosphate oxidase activity"/>
    <property type="evidence" value="ECO:0007669"/>
    <property type="project" value="UniProtKB-UniRule"/>
</dbReference>